<evidence type="ECO:0000313" key="7">
    <source>
        <dbReference type="Proteomes" id="UP000249633"/>
    </source>
</evidence>
<proteinExistence type="predicted"/>
<dbReference type="InterPro" id="IPR000524">
    <property type="entry name" value="Tscrpt_reg_HTH_GntR"/>
</dbReference>
<keyword evidence="1" id="KW-0805">Transcription regulation</keyword>
<dbReference type="Pfam" id="PF00392">
    <property type="entry name" value="GntR"/>
    <property type="match status" value="1"/>
</dbReference>
<feature type="region of interest" description="Disordered" evidence="4">
    <location>
        <begin position="31"/>
        <end position="61"/>
    </location>
</feature>
<dbReference type="InterPro" id="IPR011663">
    <property type="entry name" value="UTRA"/>
</dbReference>
<dbReference type="GO" id="GO:0045892">
    <property type="term" value="P:negative regulation of DNA-templated transcription"/>
    <property type="evidence" value="ECO:0007669"/>
    <property type="project" value="TreeGrafter"/>
</dbReference>
<dbReference type="InterPro" id="IPR036390">
    <property type="entry name" value="WH_DNA-bd_sf"/>
</dbReference>
<dbReference type="GO" id="GO:0003677">
    <property type="term" value="F:DNA binding"/>
    <property type="evidence" value="ECO:0007669"/>
    <property type="project" value="UniProtKB-KW"/>
</dbReference>
<dbReference type="CDD" id="cd07377">
    <property type="entry name" value="WHTH_GntR"/>
    <property type="match status" value="1"/>
</dbReference>
<dbReference type="Gene3D" id="1.10.10.10">
    <property type="entry name" value="Winged helix-like DNA-binding domain superfamily/Winged helix DNA-binding domain"/>
    <property type="match status" value="1"/>
</dbReference>
<dbReference type="InterPro" id="IPR036388">
    <property type="entry name" value="WH-like_DNA-bd_sf"/>
</dbReference>
<dbReference type="Gene3D" id="3.40.1410.10">
    <property type="entry name" value="Chorismate lyase-like"/>
    <property type="match status" value="1"/>
</dbReference>
<dbReference type="PROSITE" id="PS50949">
    <property type="entry name" value="HTH_GNTR"/>
    <property type="match status" value="1"/>
</dbReference>
<dbReference type="EMBL" id="QFOD01000012">
    <property type="protein sequence ID" value="PZP31017.1"/>
    <property type="molecule type" value="Genomic_DNA"/>
</dbReference>
<evidence type="ECO:0000256" key="4">
    <source>
        <dbReference type="SAM" id="MobiDB-lite"/>
    </source>
</evidence>
<evidence type="ECO:0000256" key="3">
    <source>
        <dbReference type="ARBA" id="ARBA00023163"/>
    </source>
</evidence>
<evidence type="ECO:0000256" key="1">
    <source>
        <dbReference type="ARBA" id="ARBA00023015"/>
    </source>
</evidence>
<evidence type="ECO:0000313" key="6">
    <source>
        <dbReference type="EMBL" id="PZP31017.1"/>
    </source>
</evidence>
<gene>
    <name evidence="6" type="ORF">DI603_13900</name>
</gene>
<dbReference type="AlphaFoldDB" id="A0A2W5DPF0"/>
<dbReference type="PRINTS" id="PR00035">
    <property type="entry name" value="HTHGNTR"/>
</dbReference>
<name>A0A2W5DPF0_9BURK</name>
<dbReference type="PANTHER" id="PTHR44846">
    <property type="entry name" value="MANNOSYL-D-GLYCERATE TRANSPORT/METABOLISM SYSTEM REPRESSOR MNGR-RELATED"/>
    <property type="match status" value="1"/>
</dbReference>
<dbReference type="SUPFAM" id="SSF64288">
    <property type="entry name" value="Chorismate lyase-like"/>
    <property type="match status" value="1"/>
</dbReference>
<evidence type="ECO:0000259" key="5">
    <source>
        <dbReference type="PROSITE" id="PS50949"/>
    </source>
</evidence>
<evidence type="ECO:0000256" key="2">
    <source>
        <dbReference type="ARBA" id="ARBA00023125"/>
    </source>
</evidence>
<dbReference type="SMART" id="SM00866">
    <property type="entry name" value="UTRA"/>
    <property type="match status" value="1"/>
</dbReference>
<dbReference type="Pfam" id="PF07702">
    <property type="entry name" value="UTRA"/>
    <property type="match status" value="1"/>
</dbReference>
<accession>A0A2W5DPF0</accession>
<dbReference type="SUPFAM" id="SSF46785">
    <property type="entry name" value="Winged helix' DNA-binding domain"/>
    <property type="match status" value="1"/>
</dbReference>
<dbReference type="Proteomes" id="UP000249633">
    <property type="component" value="Unassembled WGS sequence"/>
</dbReference>
<comment type="caution">
    <text evidence="6">The sequence shown here is derived from an EMBL/GenBank/DDBJ whole genome shotgun (WGS) entry which is preliminary data.</text>
</comment>
<dbReference type="GO" id="GO:0003700">
    <property type="term" value="F:DNA-binding transcription factor activity"/>
    <property type="evidence" value="ECO:0007669"/>
    <property type="project" value="InterPro"/>
</dbReference>
<keyword evidence="3" id="KW-0804">Transcription</keyword>
<keyword evidence="2" id="KW-0238">DNA-binding</keyword>
<protein>
    <submittedName>
        <fullName evidence="6">GntR family transcriptional regulator</fullName>
    </submittedName>
</protein>
<dbReference type="PANTHER" id="PTHR44846:SF1">
    <property type="entry name" value="MANNOSYL-D-GLYCERATE TRANSPORT_METABOLISM SYSTEM REPRESSOR MNGR-RELATED"/>
    <property type="match status" value="1"/>
</dbReference>
<sequence>MHGAPAAGCGPAPEARAPHAVRLCISAFRRRRQQRNPGSRNGSLLVRSNCDPNKALPSPHDAAMKTLTDDELIAALSRELSADAANAGPLYFRLSARLRELIQQGLLGTGRPLPPERELAQRLAVSRQTIRRVVEELASEGALTVRQGSGTFVSGRLVEPLTELASFSDDMRRRGLVPGSLWLERELAAPTPQEAFTLGLSLGDRVVRALRVRTADKERIAVELAVVSAELVGGKADFGTSLYDAIRRHGRAPERALQRVRAAIADQRIAELLHIEVGAPVLETERHSYSADGRPVEWTRSTYRGDLYDYVVEMRIGASGT</sequence>
<dbReference type="InterPro" id="IPR028978">
    <property type="entry name" value="Chorismate_lyase_/UTRA_dom_sf"/>
</dbReference>
<reference evidence="6 7" key="1">
    <citation type="submission" date="2017-08" db="EMBL/GenBank/DDBJ databases">
        <title>Infants hospitalized years apart are colonized by the same room-sourced microbial strains.</title>
        <authorList>
            <person name="Brooks B."/>
            <person name="Olm M.R."/>
            <person name="Firek B.A."/>
            <person name="Baker R."/>
            <person name="Thomas B.C."/>
            <person name="Morowitz M.J."/>
            <person name="Banfield J.F."/>
        </authorList>
    </citation>
    <scope>NUCLEOTIDE SEQUENCE [LARGE SCALE GENOMIC DNA]</scope>
    <source>
        <strain evidence="6">S2_012_000_R2_81</strain>
    </source>
</reference>
<dbReference type="InterPro" id="IPR050679">
    <property type="entry name" value="Bact_HTH_transcr_reg"/>
</dbReference>
<feature type="domain" description="HTH gntR-type" evidence="5">
    <location>
        <begin position="88"/>
        <end position="156"/>
    </location>
</feature>
<dbReference type="SMART" id="SM00345">
    <property type="entry name" value="HTH_GNTR"/>
    <property type="match status" value="1"/>
</dbReference>
<organism evidence="6 7">
    <name type="scientific">Roseateles depolymerans</name>
    <dbReference type="NCBI Taxonomy" id="76731"/>
    <lineage>
        <taxon>Bacteria</taxon>
        <taxon>Pseudomonadati</taxon>
        <taxon>Pseudomonadota</taxon>
        <taxon>Betaproteobacteria</taxon>
        <taxon>Burkholderiales</taxon>
        <taxon>Sphaerotilaceae</taxon>
        <taxon>Roseateles</taxon>
    </lineage>
</organism>